<evidence type="ECO:0000256" key="1">
    <source>
        <dbReference type="ARBA" id="ARBA00009924"/>
    </source>
</evidence>
<dbReference type="Pfam" id="PF03976">
    <property type="entry name" value="PPK2"/>
    <property type="match status" value="1"/>
</dbReference>
<keyword evidence="2" id="KW-0808">Transferase</keyword>
<dbReference type="GO" id="GO:0016301">
    <property type="term" value="F:kinase activity"/>
    <property type="evidence" value="ECO:0007669"/>
    <property type="project" value="UniProtKB-KW"/>
</dbReference>
<evidence type="ECO:0000259" key="4">
    <source>
        <dbReference type="Pfam" id="PF03976"/>
    </source>
</evidence>
<protein>
    <submittedName>
        <fullName evidence="5">Polyphosphate kinase 2 family protein</fullName>
    </submittedName>
</protein>
<dbReference type="EMBL" id="JBHTKA010000015">
    <property type="protein sequence ID" value="MFD1003102.1"/>
    <property type="molecule type" value="Genomic_DNA"/>
</dbReference>
<dbReference type="RefSeq" id="WP_377585286.1">
    <property type="nucleotide sequence ID" value="NZ_JBHTKA010000015.1"/>
</dbReference>
<keyword evidence="6" id="KW-1185">Reference proteome</keyword>
<dbReference type="PIRSF" id="PIRSF028756">
    <property type="entry name" value="PPK2_prd"/>
    <property type="match status" value="1"/>
</dbReference>
<name>A0ABW3KAT6_9BACT</name>
<comment type="caution">
    <text evidence="5">The sequence shown here is derived from an EMBL/GenBank/DDBJ whole genome shotgun (WGS) entry which is preliminary data.</text>
</comment>
<gene>
    <name evidence="5" type="ORF">ACFQ21_27500</name>
</gene>
<accession>A0ABW3KAT6</accession>
<dbReference type="Proteomes" id="UP001597112">
    <property type="component" value="Unassembled WGS sequence"/>
</dbReference>
<dbReference type="InterPro" id="IPR022488">
    <property type="entry name" value="PPK2-related"/>
</dbReference>
<proteinExistence type="inferred from homology"/>
<reference evidence="6" key="1">
    <citation type="journal article" date="2019" name="Int. J. Syst. Evol. Microbiol.">
        <title>The Global Catalogue of Microorganisms (GCM) 10K type strain sequencing project: providing services to taxonomists for standard genome sequencing and annotation.</title>
        <authorList>
            <consortium name="The Broad Institute Genomics Platform"/>
            <consortium name="The Broad Institute Genome Sequencing Center for Infectious Disease"/>
            <person name="Wu L."/>
            <person name="Ma J."/>
        </authorList>
    </citation>
    <scope>NUCLEOTIDE SEQUENCE [LARGE SCALE GENOMIC DNA]</scope>
    <source>
        <strain evidence="6">CCUG 58938</strain>
    </source>
</reference>
<evidence type="ECO:0000256" key="3">
    <source>
        <dbReference type="ARBA" id="ARBA00022777"/>
    </source>
</evidence>
<dbReference type="SUPFAM" id="SSF52540">
    <property type="entry name" value="P-loop containing nucleoside triphosphate hydrolases"/>
    <property type="match status" value="1"/>
</dbReference>
<dbReference type="NCBIfam" id="TIGR03709">
    <property type="entry name" value="PPK2_rel_1"/>
    <property type="match status" value="1"/>
</dbReference>
<evidence type="ECO:0000313" key="5">
    <source>
        <dbReference type="EMBL" id="MFD1003102.1"/>
    </source>
</evidence>
<evidence type="ECO:0000313" key="6">
    <source>
        <dbReference type="Proteomes" id="UP001597112"/>
    </source>
</evidence>
<dbReference type="PANTHER" id="PTHR34383:SF3">
    <property type="entry name" value="POLYPHOSPHATE:AMP PHOSPHOTRANSFERASE"/>
    <property type="match status" value="1"/>
</dbReference>
<dbReference type="InterPro" id="IPR022300">
    <property type="entry name" value="PPK2-rel_1"/>
</dbReference>
<organism evidence="5 6">
    <name type="scientific">Ohtaekwangia kribbensis</name>
    <dbReference type="NCBI Taxonomy" id="688913"/>
    <lineage>
        <taxon>Bacteria</taxon>
        <taxon>Pseudomonadati</taxon>
        <taxon>Bacteroidota</taxon>
        <taxon>Cytophagia</taxon>
        <taxon>Cytophagales</taxon>
        <taxon>Fulvivirgaceae</taxon>
        <taxon>Ohtaekwangia</taxon>
    </lineage>
</organism>
<sequence length="311" mass="36187">MVSEEVAVQFKKLLVKPGKKFKLSDCDTAYNGEAITKDEAQQLLAQGLEHLAEIQDKLYAHNRFSVLIILQAMDAAGKDSAIKHMLSGLNPTGVRVYSFKTPSSTELDHYYLWRHNLALPARGEIAIHNRSHYENVLITKVHPEYILNENLPGIQSVEDIDKHFWKQRYKQIRRFEKNLHENGTIILKFFLHVSKKEQKKRFLERIDNPTKNWKFSLGDLKERAYWNDYQKAYEDALRATSTEHAPWFVIPADDKWYARLAMVSILYKQFQALSIEYPSVTEAQKAELEKAKVQLLAEKESTPRSPKKKDQ</sequence>
<dbReference type="InterPro" id="IPR027417">
    <property type="entry name" value="P-loop_NTPase"/>
</dbReference>
<dbReference type="PANTHER" id="PTHR34383">
    <property type="entry name" value="POLYPHOSPHATE:AMP PHOSPHOTRANSFERASE-RELATED"/>
    <property type="match status" value="1"/>
</dbReference>
<evidence type="ECO:0000256" key="2">
    <source>
        <dbReference type="ARBA" id="ARBA00022679"/>
    </source>
</evidence>
<dbReference type="Gene3D" id="3.40.50.300">
    <property type="entry name" value="P-loop containing nucleotide triphosphate hydrolases"/>
    <property type="match status" value="1"/>
</dbReference>
<dbReference type="InterPro" id="IPR016898">
    <property type="entry name" value="Polyphosphate_phosphotransfera"/>
</dbReference>
<keyword evidence="3 5" id="KW-0418">Kinase</keyword>
<comment type="similarity">
    <text evidence="1">Belongs to the polyphosphate kinase 2 (PPK2) family. Class I subfamily.</text>
</comment>
<feature type="domain" description="Polyphosphate kinase-2-related" evidence="4">
    <location>
        <begin position="36"/>
        <end position="272"/>
    </location>
</feature>